<dbReference type="GO" id="GO:0005829">
    <property type="term" value="C:cytosol"/>
    <property type="evidence" value="ECO:0007669"/>
    <property type="project" value="TreeGrafter"/>
</dbReference>
<evidence type="ECO:0000313" key="3">
    <source>
        <dbReference type="EMBL" id="CDX52860.1"/>
    </source>
</evidence>
<dbReference type="GO" id="GO:0017168">
    <property type="term" value="F:5-oxoprolinase (ATP-hydrolyzing) activity"/>
    <property type="evidence" value="ECO:0007669"/>
    <property type="project" value="TreeGrafter"/>
</dbReference>
<dbReference type="PANTHER" id="PTHR11365">
    <property type="entry name" value="5-OXOPROLINASE RELATED"/>
    <property type="match status" value="1"/>
</dbReference>
<evidence type="ECO:0000259" key="2">
    <source>
        <dbReference type="Pfam" id="PF05378"/>
    </source>
</evidence>
<sequence>MAMKSEAKSKSVFLGIDTGGTYTDAVLWSESEGPQNGSNTGKVLAKAKALTTRHDLAVGISGAVDAVLNKAGTNPADIKLVSVSTTLATNALVEGQGGRVGLVMIGFSELDLARDGLQAALGTDPVVFCRGGHDVHGNTAGLDLSALESVLPELAESVTGFAVCAYFATRNPAHEIAARKLIRDRTGLPVTSSHELTSKLGGPRRALTTLLNARLISMIDRLVVATESFLKRRKIRAPLMVVRGDGALVSAAFARQRPIETILSGPAASLVGARHMTGLNNAVVSDIGGTTTDVAVLDNGRPRLDQEGATVAGLRTMVEAVAMHTHGLGGDSEVKLEDGALDPKILLGPRRLVPLALVGMTHSEAVGAELERQLRSPNPGRLDGRFALRTGMPDRLAAGLTSPEARLYETIGPVPIALDRLLTTSAQRATLDRLVSRGLVHVAGFTPSDAAHVLGKQSNWDSNTARLGAHLFARKRDGRGMPIAGSVEALSETVLLTLTRSSAEYILETAFTEDGLDGAATVAHALVQRAVDGRPGIALLNVKLDRPVIGLGASAPVHYLGLPALIGNACVVPEDTDVANALGAVVGQVRVSAEAHVSQPEQGLFRLAAGGKVGDFLDETTAIAAAEADARASVALLAQEAGTDDPQIDVSTEFHVSTVEGQRMFIEARVIAVAHGRPRIAA</sequence>
<name>A0A090G5U9_MESPL</name>
<gene>
    <name evidence="3" type="ORF">MPL3365_170135</name>
</gene>
<dbReference type="GO" id="GO:0006749">
    <property type="term" value="P:glutathione metabolic process"/>
    <property type="evidence" value="ECO:0007669"/>
    <property type="project" value="TreeGrafter"/>
</dbReference>
<dbReference type="InterPro" id="IPR008040">
    <property type="entry name" value="Hydant_A_N"/>
</dbReference>
<dbReference type="InterPro" id="IPR002821">
    <property type="entry name" value="Hydantoinase_A"/>
</dbReference>
<dbReference type="AlphaFoldDB" id="A0A090G5U9"/>
<proteinExistence type="predicted"/>
<accession>A0A090G5U9</accession>
<dbReference type="InterPro" id="IPR045079">
    <property type="entry name" value="Oxoprolinase-like"/>
</dbReference>
<evidence type="ECO:0000259" key="1">
    <source>
        <dbReference type="Pfam" id="PF01968"/>
    </source>
</evidence>
<feature type="domain" description="Hydantoinase/oxoprolinase N-terminal" evidence="2">
    <location>
        <begin position="14"/>
        <end position="184"/>
    </location>
</feature>
<dbReference type="SUPFAM" id="SSF53067">
    <property type="entry name" value="Actin-like ATPase domain"/>
    <property type="match status" value="1"/>
</dbReference>
<dbReference type="Proteomes" id="UP000046122">
    <property type="component" value="Unassembled WGS sequence"/>
</dbReference>
<dbReference type="Pfam" id="PF01968">
    <property type="entry name" value="Hydantoinase_A"/>
    <property type="match status" value="1"/>
</dbReference>
<dbReference type="InterPro" id="IPR043129">
    <property type="entry name" value="ATPase_NBD"/>
</dbReference>
<reference evidence="3 4" key="1">
    <citation type="submission" date="2014-08" db="EMBL/GenBank/DDBJ databases">
        <authorList>
            <person name="Moulin Lionel"/>
        </authorList>
    </citation>
    <scope>NUCLEOTIDE SEQUENCE [LARGE SCALE GENOMIC DNA]</scope>
</reference>
<feature type="domain" description="Hydantoinase A/oxoprolinase" evidence="1">
    <location>
        <begin position="205"/>
        <end position="336"/>
    </location>
</feature>
<dbReference type="Gene3D" id="3.30.420.40">
    <property type="match status" value="1"/>
</dbReference>
<dbReference type="EMBL" id="CCNE01000009">
    <property type="protein sequence ID" value="CDX52860.1"/>
    <property type="molecule type" value="Genomic_DNA"/>
</dbReference>
<dbReference type="PANTHER" id="PTHR11365:SF2">
    <property type="entry name" value="5-OXOPROLINASE"/>
    <property type="match status" value="1"/>
</dbReference>
<organism evidence="3 4">
    <name type="scientific">Mesorhizobium plurifarium</name>
    <dbReference type="NCBI Taxonomy" id="69974"/>
    <lineage>
        <taxon>Bacteria</taxon>
        <taxon>Pseudomonadati</taxon>
        <taxon>Pseudomonadota</taxon>
        <taxon>Alphaproteobacteria</taxon>
        <taxon>Hyphomicrobiales</taxon>
        <taxon>Phyllobacteriaceae</taxon>
        <taxon>Mesorhizobium</taxon>
    </lineage>
</organism>
<protein>
    <submittedName>
        <fullName evidence="3">Hydantoinase</fullName>
    </submittedName>
</protein>
<dbReference type="Pfam" id="PF05378">
    <property type="entry name" value="Hydant_A_N"/>
    <property type="match status" value="1"/>
</dbReference>
<evidence type="ECO:0000313" key="4">
    <source>
        <dbReference type="Proteomes" id="UP000046122"/>
    </source>
</evidence>